<dbReference type="PROSITE" id="PS50235">
    <property type="entry name" value="USP_3"/>
    <property type="match status" value="1"/>
</dbReference>
<evidence type="ECO:0000256" key="7">
    <source>
        <dbReference type="ARBA" id="ARBA00022807"/>
    </source>
</evidence>
<evidence type="ECO:0000256" key="1">
    <source>
        <dbReference type="ARBA" id="ARBA00000707"/>
    </source>
</evidence>
<dbReference type="Pfam" id="PF12436">
    <property type="entry name" value="USP7_ICP0_bdg"/>
    <property type="match status" value="1"/>
</dbReference>
<keyword evidence="6" id="KW-0378">Hydrolase</keyword>
<dbReference type="InterPro" id="IPR001394">
    <property type="entry name" value="Peptidase_C19_UCH"/>
</dbReference>
<comment type="catalytic activity">
    <reaction evidence="1">
        <text>Thiol-dependent hydrolysis of ester, thioester, amide, peptide and isopeptide bonds formed by the C-terminal Gly of ubiquitin (a 76-residue protein attached to proteins as an intracellular targeting signal).</text>
        <dbReference type="EC" id="3.4.19.12"/>
    </reaction>
</comment>
<dbReference type="InterPro" id="IPR038765">
    <property type="entry name" value="Papain-like_cys_pep_sf"/>
</dbReference>
<dbReference type="GO" id="GO:0005634">
    <property type="term" value="C:nucleus"/>
    <property type="evidence" value="ECO:0007669"/>
    <property type="project" value="TreeGrafter"/>
</dbReference>
<dbReference type="WBParaSite" id="Csp11.Scaffold417.g1131.t1">
    <property type="protein sequence ID" value="Csp11.Scaffold417.g1131.t1"/>
    <property type="gene ID" value="Csp11.Scaffold417.g1131"/>
</dbReference>
<dbReference type="Proteomes" id="UP000095282">
    <property type="component" value="Unplaced"/>
</dbReference>
<keyword evidence="7" id="KW-0788">Thiol protease</keyword>
<dbReference type="AlphaFoldDB" id="A0A1I7SZZ6"/>
<protein>
    <recommendedName>
        <fullName evidence="3">ubiquitinyl hydrolase 1</fullName>
        <ecNumber evidence="3">3.4.19.12</ecNumber>
    </recommendedName>
</protein>
<dbReference type="SUPFAM" id="SSF54001">
    <property type="entry name" value="Cysteine proteinases"/>
    <property type="match status" value="1"/>
</dbReference>
<evidence type="ECO:0000256" key="4">
    <source>
        <dbReference type="ARBA" id="ARBA00022670"/>
    </source>
</evidence>
<evidence type="ECO:0000256" key="5">
    <source>
        <dbReference type="ARBA" id="ARBA00022786"/>
    </source>
</evidence>
<dbReference type="PROSITE" id="PS00973">
    <property type="entry name" value="USP_2"/>
    <property type="match status" value="1"/>
</dbReference>
<reference evidence="10" key="1">
    <citation type="submission" date="2016-11" db="UniProtKB">
        <authorList>
            <consortium name="WormBaseParasite"/>
        </authorList>
    </citation>
    <scope>IDENTIFICATION</scope>
</reference>
<keyword evidence="4" id="KW-0645">Protease</keyword>
<dbReference type="InterPro" id="IPR018200">
    <property type="entry name" value="USP_CS"/>
</dbReference>
<dbReference type="InterPro" id="IPR024729">
    <property type="entry name" value="USP7_ICP0-binding_dom"/>
</dbReference>
<dbReference type="STRING" id="1561998.A0A1I7SZZ6"/>
<dbReference type="Pfam" id="PF14533">
    <property type="entry name" value="USP7_C2"/>
    <property type="match status" value="1"/>
</dbReference>
<evidence type="ECO:0000256" key="6">
    <source>
        <dbReference type="ARBA" id="ARBA00022801"/>
    </source>
</evidence>
<dbReference type="PANTHER" id="PTHR24006">
    <property type="entry name" value="UBIQUITIN CARBOXYL-TERMINAL HYDROLASE"/>
    <property type="match status" value="1"/>
</dbReference>
<evidence type="ECO:0000259" key="8">
    <source>
        <dbReference type="PROSITE" id="PS50235"/>
    </source>
</evidence>
<dbReference type="Pfam" id="PF00443">
    <property type="entry name" value="UCH"/>
    <property type="match status" value="1"/>
</dbReference>
<comment type="similarity">
    <text evidence="2">Belongs to the peptidase C19 family.</text>
</comment>
<keyword evidence="9" id="KW-1185">Reference proteome</keyword>
<dbReference type="GO" id="GO:0006508">
    <property type="term" value="P:proteolysis"/>
    <property type="evidence" value="ECO:0007669"/>
    <property type="project" value="UniProtKB-KW"/>
</dbReference>
<dbReference type="InterPro" id="IPR029346">
    <property type="entry name" value="USP_C"/>
</dbReference>
<dbReference type="GO" id="GO:0005829">
    <property type="term" value="C:cytosol"/>
    <property type="evidence" value="ECO:0007669"/>
    <property type="project" value="TreeGrafter"/>
</dbReference>
<dbReference type="GO" id="GO:0004843">
    <property type="term" value="F:cysteine-type deubiquitinase activity"/>
    <property type="evidence" value="ECO:0007669"/>
    <property type="project" value="UniProtKB-EC"/>
</dbReference>
<evidence type="ECO:0000256" key="3">
    <source>
        <dbReference type="ARBA" id="ARBA00012759"/>
    </source>
</evidence>
<keyword evidence="5" id="KW-0833">Ubl conjugation pathway</keyword>
<dbReference type="eggNOG" id="KOG1863">
    <property type="taxonomic scope" value="Eukaryota"/>
</dbReference>
<dbReference type="EC" id="3.4.19.12" evidence="3"/>
<dbReference type="InterPro" id="IPR028889">
    <property type="entry name" value="USP"/>
</dbReference>
<dbReference type="InterPro" id="IPR050164">
    <property type="entry name" value="Peptidase_C19"/>
</dbReference>
<name>A0A1I7SZZ6_9PELO</name>
<evidence type="ECO:0000313" key="9">
    <source>
        <dbReference type="Proteomes" id="UP000095282"/>
    </source>
</evidence>
<dbReference type="GO" id="GO:0016579">
    <property type="term" value="P:protein deubiquitination"/>
    <property type="evidence" value="ECO:0007669"/>
    <property type="project" value="InterPro"/>
</dbReference>
<evidence type="ECO:0000256" key="2">
    <source>
        <dbReference type="ARBA" id="ARBA00009085"/>
    </source>
</evidence>
<feature type="domain" description="USP" evidence="8">
    <location>
        <begin position="1"/>
        <end position="280"/>
    </location>
</feature>
<dbReference type="PANTHER" id="PTHR24006:SF644">
    <property type="entry name" value="UBIQUITIN CARBOXYL-TERMINAL HYDROLASE 7"/>
    <property type="match status" value="1"/>
</dbReference>
<organism evidence="9 10">
    <name type="scientific">Caenorhabditis tropicalis</name>
    <dbReference type="NCBI Taxonomy" id="1561998"/>
    <lineage>
        <taxon>Eukaryota</taxon>
        <taxon>Metazoa</taxon>
        <taxon>Ecdysozoa</taxon>
        <taxon>Nematoda</taxon>
        <taxon>Chromadorea</taxon>
        <taxon>Rhabditida</taxon>
        <taxon>Rhabditina</taxon>
        <taxon>Rhabditomorpha</taxon>
        <taxon>Rhabditoidea</taxon>
        <taxon>Rhabditidae</taxon>
        <taxon>Peloderinae</taxon>
        <taxon>Caenorhabditis</taxon>
    </lineage>
</organism>
<sequence>MEVGSEPTESNIVLAMQRVFYELQMSSEAVETNSLTRAFGWDKLDAFNQHDVQEFCRVLLDNLETKMKGTSEEKSIPNLFRGNMKSYIKCLDVDYESSRTESFYDVQLNVLGMESLERAFEAYTTSEILDDENKYDAGDYGLQRAEKGVKFVELPPVLHVQLMRFQYCGVEQKINERFTFPEKMNLATCSELGPMLTEDDCVYSLHAVLVHSGEFHGGHYVTYINVNLHESVLDDTVASKWCKFDDDVVSRTTTDDAIIFNFGGEKAMNTSAYMLVYVRDNAIDQVLAPIPDSQIPQSVSRTFEMERLHRNREKKKLEEEQLCMTIALVTPDMVASNHTFDLVDQSVIHDIIPHETVWKHMMTVELYQFVHDRLFEKSSLPKIDMFDSDEEAKQARNETLRRIKGNKFNFRLWRMTDVYSTDRTSAKLSSRLRPTDVIPCRSDKRLEQFLSSDFETLYVEFSNRKDQKLQDYDKTKDLLFFLKYYDTMTEKFTLIGHILVDMNRKFAFYRSTFCEMIGLSPDTELKYYIEHAPSFLEFIADPTRSSIGKIVDEQDGGIVIVEKAETSTEQKNSKAKMTELYLDVEMEFVQTFYNKRPDEVQFEPIIKRVCLDDKLTTVAESIGKHLNVDPKKILIWTRISANRFDPYFEDYSLQTCKLLMAKALHDPRLFKKYRVQYAIMPFDVEEITKLRTQSRLYWQLPSGNVEEITLFPPKEGLVSDLLAEAKRYYPFSEGGSGKLRLLQIGSSPLSNQRVYQIYAENTQIVEVDQRSMYKQVSFQALHCRIEEIPIDELDVSPGEFFCPVVHFDREPTKLFGVSFVIKIRNNELMTEVRDRLRRKLPDVSDADFAKYKFSLLSRDKLQLCRNIEFNDGEKVNLTDMANQTTGVPQVYIGIDHKSPNQHSNEATIRILN</sequence>
<accession>A0A1I7SZZ6</accession>
<proteinExistence type="inferred from homology"/>
<dbReference type="Gene3D" id="3.90.70.10">
    <property type="entry name" value="Cysteine proteinases"/>
    <property type="match status" value="1"/>
</dbReference>
<dbReference type="GO" id="GO:0031647">
    <property type="term" value="P:regulation of protein stability"/>
    <property type="evidence" value="ECO:0007669"/>
    <property type="project" value="TreeGrafter"/>
</dbReference>
<evidence type="ECO:0000313" key="10">
    <source>
        <dbReference type="WBParaSite" id="Csp11.Scaffold417.g1131.t1"/>
    </source>
</evidence>
<dbReference type="Gene3D" id="3.10.20.90">
    <property type="entry name" value="Phosphatidylinositol 3-kinase Catalytic Subunit, Chain A, domain 1"/>
    <property type="match status" value="1"/>
</dbReference>